<dbReference type="Pfam" id="PF00334">
    <property type="entry name" value="NDK"/>
    <property type="match status" value="1"/>
</dbReference>
<keyword evidence="7 11" id="KW-0418">Kinase</keyword>
<evidence type="ECO:0000256" key="10">
    <source>
        <dbReference type="RuleBase" id="RU004011"/>
    </source>
</evidence>
<dbReference type="GO" id="GO:0006228">
    <property type="term" value="P:UTP biosynthetic process"/>
    <property type="evidence" value="ECO:0007669"/>
    <property type="project" value="InterPro"/>
</dbReference>
<dbReference type="Proteomes" id="UP001049176">
    <property type="component" value="Chromosome 5"/>
</dbReference>
<dbReference type="HAMAP" id="MF_00451">
    <property type="entry name" value="NDP_kinase"/>
    <property type="match status" value="1"/>
</dbReference>
<organism evidence="13 14">
    <name type="scientific">Marasmius oreades</name>
    <name type="common">fairy-ring Marasmius</name>
    <dbReference type="NCBI Taxonomy" id="181124"/>
    <lineage>
        <taxon>Eukaryota</taxon>
        <taxon>Fungi</taxon>
        <taxon>Dikarya</taxon>
        <taxon>Basidiomycota</taxon>
        <taxon>Agaricomycotina</taxon>
        <taxon>Agaricomycetes</taxon>
        <taxon>Agaricomycetidae</taxon>
        <taxon>Agaricales</taxon>
        <taxon>Marasmiineae</taxon>
        <taxon>Marasmiaceae</taxon>
        <taxon>Marasmius</taxon>
    </lineage>
</organism>
<evidence type="ECO:0000259" key="12">
    <source>
        <dbReference type="SMART" id="SM00562"/>
    </source>
</evidence>
<keyword evidence="14" id="KW-1185">Reference proteome</keyword>
<dbReference type="SMART" id="SM00562">
    <property type="entry name" value="NDK"/>
    <property type="match status" value="1"/>
</dbReference>
<evidence type="ECO:0000256" key="5">
    <source>
        <dbReference type="ARBA" id="ARBA00022679"/>
    </source>
</evidence>
<feature type="binding site" evidence="9">
    <location>
        <position position="105"/>
    </location>
    <ligand>
        <name>ATP</name>
        <dbReference type="ChEBI" id="CHEBI:30616"/>
    </ligand>
</feature>
<feature type="binding site" evidence="9">
    <location>
        <position position="88"/>
    </location>
    <ligand>
        <name>ATP</name>
        <dbReference type="ChEBI" id="CHEBI:30616"/>
    </ligand>
</feature>
<dbReference type="PRINTS" id="PR01243">
    <property type="entry name" value="NUCDPKINASE"/>
</dbReference>
<dbReference type="FunFam" id="3.30.70.141:FF:000002">
    <property type="entry name" value="Nucleoside diphosphate kinase"/>
    <property type="match status" value="1"/>
</dbReference>
<dbReference type="PROSITE" id="PS00469">
    <property type="entry name" value="NDPK"/>
    <property type="match status" value="1"/>
</dbReference>
<comment type="similarity">
    <text evidence="2 9 10">Belongs to the NDK family.</text>
</comment>
<evidence type="ECO:0000256" key="11">
    <source>
        <dbReference type="RuleBase" id="RU004013"/>
    </source>
</evidence>
<gene>
    <name evidence="13" type="primary">NME11</name>
    <name evidence="13" type="ORF">E1B28_008611</name>
</gene>
<dbReference type="NCBIfam" id="NF001908">
    <property type="entry name" value="PRK00668.1"/>
    <property type="match status" value="1"/>
</dbReference>
<dbReference type="InterPro" id="IPR001564">
    <property type="entry name" value="Nucleoside_diP_kinase"/>
</dbReference>
<dbReference type="GeneID" id="66077687"/>
<evidence type="ECO:0000256" key="9">
    <source>
        <dbReference type="PROSITE-ProRule" id="PRU00706"/>
    </source>
</evidence>
<dbReference type="EMBL" id="CM032185">
    <property type="protein sequence ID" value="KAG7092245.1"/>
    <property type="molecule type" value="Genomic_DNA"/>
</dbReference>
<keyword evidence="6 11" id="KW-0547">Nucleotide-binding</keyword>
<dbReference type="InterPro" id="IPR023005">
    <property type="entry name" value="Nucleoside_diP_kinase_AS"/>
</dbReference>
<evidence type="ECO:0000256" key="4">
    <source>
        <dbReference type="ARBA" id="ARBA00017632"/>
    </source>
</evidence>
<evidence type="ECO:0000256" key="2">
    <source>
        <dbReference type="ARBA" id="ARBA00008142"/>
    </source>
</evidence>
<dbReference type="EC" id="2.7.4.6" evidence="3 11"/>
<proteinExistence type="inferred from homology"/>
<sequence length="151" mass="17013">MSNTERTYIMVKPDGVQRGLVGEIIQRFERRGFKMIALKMVWPTTELLEKHYADLKNRPFFPNLIKYMASGPVVAIVLEGRDAVATGRVMLGETDPLKSAPGTIRGDLCLQVGRNICHGSDSVQNAEKEIALWFPEGIVKYTLATENWIFE</sequence>
<dbReference type="GO" id="GO:0006241">
    <property type="term" value="P:CTP biosynthetic process"/>
    <property type="evidence" value="ECO:0007669"/>
    <property type="project" value="InterPro"/>
</dbReference>
<dbReference type="RefSeq" id="XP_043008715.1">
    <property type="nucleotide sequence ID" value="XM_043153431.1"/>
</dbReference>
<dbReference type="OrthoDB" id="2162449at2759"/>
<keyword evidence="5 11" id="KW-0808">Transferase</keyword>
<evidence type="ECO:0000256" key="1">
    <source>
        <dbReference type="ARBA" id="ARBA00001946"/>
    </source>
</evidence>
<dbReference type="KEGG" id="more:E1B28_008611"/>
<dbReference type="AlphaFoldDB" id="A0A9P7RZF0"/>
<dbReference type="GO" id="GO:0005524">
    <property type="term" value="F:ATP binding"/>
    <property type="evidence" value="ECO:0007669"/>
    <property type="project" value="UniProtKB-KW"/>
</dbReference>
<keyword evidence="8 11" id="KW-0067">ATP-binding</keyword>
<evidence type="ECO:0000256" key="8">
    <source>
        <dbReference type="ARBA" id="ARBA00022840"/>
    </source>
</evidence>
<comment type="caution">
    <text evidence="13">The sequence shown here is derived from an EMBL/GenBank/DDBJ whole genome shotgun (WGS) entry which is preliminary data.</text>
</comment>
<evidence type="ECO:0000313" key="14">
    <source>
        <dbReference type="Proteomes" id="UP001049176"/>
    </source>
</evidence>
<feature type="binding site" evidence="9">
    <location>
        <position position="94"/>
    </location>
    <ligand>
        <name>ATP</name>
        <dbReference type="ChEBI" id="CHEBI:30616"/>
    </ligand>
</feature>
<feature type="binding site" evidence="9">
    <location>
        <position position="115"/>
    </location>
    <ligand>
        <name>ATP</name>
        <dbReference type="ChEBI" id="CHEBI:30616"/>
    </ligand>
</feature>
<dbReference type="InterPro" id="IPR034907">
    <property type="entry name" value="NDK-like_dom"/>
</dbReference>
<dbReference type="Gene3D" id="3.30.70.141">
    <property type="entry name" value="Nucleoside diphosphate kinase-like domain"/>
    <property type="match status" value="1"/>
</dbReference>
<evidence type="ECO:0000313" key="13">
    <source>
        <dbReference type="EMBL" id="KAG7092245.1"/>
    </source>
</evidence>
<reference evidence="13" key="1">
    <citation type="journal article" date="2021" name="Genome Biol. Evol.">
        <title>The assembled and annotated genome of the fairy-ring fungus Marasmius oreades.</title>
        <authorList>
            <person name="Hiltunen M."/>
            <person name="Ament-Velasquez S.L."/>
            <person name="Johannesson H."/>
        </authorList>
    </citation>
    <scope>NUCLEOTIDE SEQUENCE</scope>
    <source>
        <strain evidence="13">03SP1</strain>
    </source>
</reference>
<dbReference type="CDD" id="cd04413">
    <property type="entry name" value="NDPk_I"/>
    <property type="match status" value="1"/>
</dbReference>
<feature type="binding site" evidence="9">
    <location>
        <position position="60"/>
    </location>
    <ligand>
        <name>ATP</name>
        <dbReference type="ChEBI" id="CHEBI:30616"/>
    </ligand>
</feature>
<name>A0A9P7RZF0_9AGAR</name>
<comment type="cofactor">
    <cofactor evidence="1">
        <name>Mg(2+)</name>
        <dbReference type="ChEBI" id="CHEBI:18420"/>
    </cofactor>
</comment>
<evidence type="ECO:0000256" key="7">
    <source>
        <dbReference type="ARBA" id="ARBA00022777"/>
    </source>
</evidence>
<accession>A0A9P7RZF0</accession>
<dbReference type="SUPFAM" id="SSF54919">
    <property type="entry name" value="Nucleoside diphosphate kinase, NDK"/>
    <property type="match status" value="1"/>
</dbReference>
<protein>
    <recommendedName>
        <fullName evidence="4 11">Nucleoside diphosphate kinase</fullName>
        <ecNumber evidence="3 11">2.7.4.6</ecNumber>
    </recommendedName>
</protein>
<dbReference type="GO" id="GO:0004550">
    <property type="term" value="F:nucleoside diphosphate kinase activity"/>
    <property type="evidence" value="ECO:0007669"/>
    <property type="project" value="UniProtKB-EC"/>
</dbReference>
<feature type="domain" description="Nucleoside diphosphate kinase-like" evidence="12">
    <location>
        <begin position="4"/>
        <end position="140"/>
    </location>
</feature>
<evidence type="ECO:0000256" key="3">
    <source>
        <dbReference type="ARBA" id="ARBA00012966"/>
    </source>
</evidence>
<evidence type="ECO:0000256" key="6">
    <source>
        <dbReference type="ARBA" id="ARBA00022741"/>
    </source>
</evidence>
<feature type="active site" description="Pros-phosphohistidine intermediate" evidence="9">
    <location>
        <position position="118"/>
    </location>
</feature>
<dbReference type="PROSITE" id="PS51374">
    <property type="entry name" value="NDPK_LIKE"/>
    <property type="match status" value="1"/>
</dbReference>
<dbReference type="GO" id="GO:0006183">
    <property type="term" value="P:GTP biosynthetic process"/>
    <property type="evidence" value="ECO:0007669"/>
    <property type="project" value="InterPro"/>
</dbReference>
<feature type="binding site" evidence="9">
    <location>
        <position position="12"/>
    </location>
    <ligand>
        <name>ATP</name>
        <dbReference type="ChEBI" id="CHEBI:30616"/>
    </ligand>
</feature>
<dbReference type="PANTHER" id="PTHR11349">
    <property type="entry name" value="NUCLEOSIDE DIPHOSPHATE KINASE"/>
    <property type="match status" value="1"/>
</dbReference>
<comment type="catalytic activity">
    <reaction evidence="11">
        <text>a 2'-deoxyribonucleoside 5'-diphosphate + ATP = a 2'-deoxyribonucleoside 5'-triphosphate + ADP</text>
        <dbReference type="Rhea" id="RHEA:44640"/>
        <dbReference type="ChEBI" id="CHEBI:30616"/>
        <dbReference type="ChEBI" id="CHEBI:61560"/>
        <dbReference type="ChEBI" id="CHEBI:73316"/>
        <dbReference type="ChEBI" id="CHEBI:456216"/>
        <dbReference type="EC" id="2.7.4.6"/>
    </reaction>
</comment>
<dbReference type="InterPro" id="IPR036850">
    <property type="entry name" value="NDK-like_dom_sf"/>
</dbReference>